<dbReference type="RefSeq" id="WP_229973274.1">
    <property type="nucleotide sequence ID" value="NZ_CP087133.1"/>
</dbReference>
<proteinExistence type="predicted"/>
<organism evidence="2 3">
    <name type="scientific">Flavobacterium flavipigmentatum</name>
    <dbReference type="NCBI Taxonomy" id="2893884"/>
    <lineage>
        <taxon>Bacteria</taxon>
        <taxon>Pseudomonadati</taxon>
        <taxon>Bacteroidota</taxon>
        <taxon>Flavobacteriia</taxon>
        <taxon>Flavobacteriales</taxon>
        <taxon>Flavobacteriaceae</taxon>
        <taxon>Flavobacterium</taxon>
    </lineage>
</organism>
<keyword evidence="4" id="KW-1185">Reference proteome</keyword>
<dbReference type="Proteomes" id="UP001278738">
    <property type="component" value="Unassembled WGS sequence"/>
</dbReference>
<evidence type="ECO:0000313" key="4">
    <source>
        <dbReference type="Proteomes" id="UP001278738"/>
    </source>
</evidence>
<evidence type="ECO:0000313" key="2">
    <source>
        <dbReference type="EMBL" id="MDX6186874.1"/>
    </source>
</evidence>
<evidence type="ECO:0000313" key="3">
    <source>
        <dbReference type="Proteomes" id="UP001270053"/>
    </source>
</evidence>
<evidence type="ECO:0000313" key="1">
    <source>
        <dbReference type="EMBL" id="MDX6182071.1"/>
    </source>
</evidence>
<dbReference type="EMBL" id="JAWXVG010000002">
    <property type="protein sequence ID" value="MDX6182071.1"/>
    <property type="molecule type" value="Genomic_DNA"/>
</dbReference>
<dbReference type="Proteomes" id="UP001270053">
    <property type="component" value="Unassembled WGS sequence"/>
</dbReference>
<name>A0AAJ2SCZ8_9FLAO</name>
<reference evidence="2 4" key="1">
    <citation type="submission" date="2023-11" db="EMBL/GenBank/DDBJ databases">
        <title>Unpublished Manusciprt.</title>
        <authorList>
            <person name="Saticioglu I.B."/>
            <person name="Ay H."/>
            <person name="Ajmi N."/>
            <person name="Altun S."/>
            <person name="Duman M."/>
        </authorList>
    </citation>
    <scope>NUCLEOTIDE SEQUENCE</scope>
    <source>
        <strain evidence="1 4">Fl-33</strain>
        <strain evidence="2">Fl-77</strain>
    </source>
</reference>
<evidence type="ECO:0008006" key="5">
    <source>
        <dbReference type="Google" id="ProtNLM"/>
    </source>
</evidence>
<gene>
    <name evidence="1" type="ORF">SGQ18_07870</name>
    <name evidence="2" type="ORF">SGQ44_14005</name>
</gene>
<dbReference type="AlphaFoldDB" id="A0AAJ2SCZ8"/>
<comment type="caution">
    <text evidence="2">The sequence shown here is derived from an EMBL/GenBank/DDBJ whole genome shotgun (WGS) entry which is preliminary data.</text>
</comment>
<dbReference type="EMBL" id="JAWXVH010000008">
    <property type="protein sequence ID" value="MDX6186874.1"/>
    <property type="molecule type" value="Genomic_DNA"/>
</dbReference>
<sequence>MLFFYFLLATNTSLFAQKEPEFTVAFLDNDKIASVNIDEKKFLESINAIIEISKKEFATIAESQKLAFVLVAHKTGKPTMKLYSNPQINNVLETKFLNEISSLIIANTKLVDFPILISINSKFEETNVDFKDIDLPNQKVVSEYQKADLKTKLALNKSYAINEVLPVLAAYQTIVDPKFEGVRNFGNLIATTDFNAPQDVIKLTGNNPDYWRATMEMELENQLIPVTKIFMFISQGELDYALKYIEIVSMFSKPETYANDYLNEIKGRLQLFQEQLNAEINKGIAEHDKGEFEKAVTIYNGILEEYPNSSWANFENFYSQSELNKKTGNAALNSIENWNLKKGKVLDHNPFYGLPIGPQSAEDAYLLYRRNSLNQLFRDKDQQLKDVDLYADIAMDLKIYDFAAQLYWFTSSFSDKKNNSIYKYLYCLEKLGVSNLKQNFKGNFEKEFKAIEKNKEKEMVGSAAFKSY</sequence>
<accession>A0AAJ2SCZ8</accession>
<protein>
    <recommendedName>
        <fullName evidence="5">Tetratricopeptide repeat-containing protein</fullName>
    </recommendedName>
</protein>